<dbReference type="EMBL" id="CAJOBH010123721">
    <property type="protein sequence ID" value="CAF4724645.1"/>
    <property type="molecule type" value="Genomic_DNA"/>
</dbReference>
<feature type="non-terminal residue" evidence="2">
    <location>
        <position position="1"/>
    </location>
</feature>
<comment type="caution">
    <text evidence="2">The sequence shown here is derived from an EMBL/GenBank/DDBJ whole genome shotgun (WGS) entry which is preliminary data.</text>
</comment>
<protein>
    <submittedName>
        <fullName evidence="2">Uncharacterized protein</fullName>
    </submittedName>
</protein>
<organism evidence="2 3">
    <name type="scientific">Rotaria magnacalcarata</name>
    <dbReference type="NCBI Taxonomy" id="392030"/>
    <lineage>
        <taxon>Eukaryota</taxon>
        <taxon>Metazoa</taxon>
        <taxon>Spiralia</taxon>
        <taxon>Gnathifera</taxon>
        <taxon>Rotifera</taxon>
        <taxon>Eurotatoria</taxon>
        <taxon>Bdelloidea</taxon>
        <taxon>Philodinida</taxon>
        <taxon>Philodinidae</taxon>
        <taxon>Rotaria</taxon>
    </lineage>
</organism>
<evidence type="ECO:0000313" key="1">
    <source>
        <dbReference type="EMBL" id="CAF4719050.1"/>
    </source>
</evidence>
<name>A0A8S3AFB3_9BILA</name>
<gene>
    <name evidence="2" type="ORF">BYL167_LOCUS45024</name>
    <name evidence="1" type="ORF">GIL414_LOCUS43769</name>
</gene>
<proteinExistence type="predicted"/>
<evidence type="ECO:0000313" key="2">
    <source>
        <dbReference type="EMBL" id="CAF4724645.1"/>
    </source>
</evidence>
<dbReference type="Proteomes" id="UP000681967">
    <property type="component" value="Unassembled WGS sequence"/>
</dbReference>
<accession>A0A8S3AFB3</accession>
<dbReference type="Proteomes" id="UP000681720">
    <property type="component" value="Unassembled WGS sequence"/>
</dbReference>
<reference evidence="2" key="1">
    <citation type="submission" date="2021-02" db="EMBL/GenBank/DDBJ databases">
        <authorList>
            <person name="Nowell W R."/>
        </authorList>
    </citation>
    <scope>NUCLEOTIDE SEQUENCE</scope>
</reference>
<evidence type="ECO:0000313" key="3">
    <source>
        <dbReference type="Proteomes" id="UP000681967"/>
    </source>
</evidence>
<sequence length="10" mass="1247">ILVEQQKRSF</sequence>
<dbReference type="EMBL" id="CAJOBJ010130511">
    <property type="protein sequence ID" value="CAF4719050.1"/>
    <property type="molecule type" value="Genomic_DNA"/>
</dbReference>